<gene>
    <name evidence="7" type="ORF">HF521_019016</name>
</gene>
<proteinExistence type="predicted"/>
<sequence>VCVSLGDTVMVLKVGSSLDLPFNNPIESGLSVQWKFNSTTFSEYRTDQNFTFLKSQFSKRLKENYNPVGVTVQDLQPQDSGTFSVVAKSISRQYTTQIFKVYVQSPITSVQIEKSQTWPVSTNSCNVDVKCAALGAENVSYQWSGYKTARGAQLQLSLSPAEGAVTLNCTASNNVSSSSASETLSCEQTRTSTIPLYIWITTAGGGLLLLFAVIAALIYCWKSRKNIIPHEGGNTVYADVDVNAGHSGQKNKRSDSVVNGMTVYETVDDLRTDPEMTIYAKVTLPQQTNVSATSSPYQKVL</sequence>
<comment type="caution">
    <text evidence="7">The sequence shown here is derived from an EMBL/GenBank/DDBJ whole genome shotgun (WGS) entry which is preliminary data.</text>
</comment>
<evidence type="ECO:0000256" key="2">
    <source>
        <dbReference type="ARBA" id="ARBA00022729"/>
    </source>
</evidence>
<feature type="domain" description="Ig-like" evidence="6">
    <location>
        <begin position="106"/>
        <end position="185"/>
    </location>
</feature>
<evidence type="ECO:0000256" key="1">
    <source>
        <dbReference type="ARBA" id="ARBA00004370"/>
    </source>
</evidence>
<dbReference type="Proteomes" id="UP000606274">
    <property type="component" value="Unassembled WGS sequence"/>
</dbReference>
<name>A0A8T0BEY4_SILME</name>
<dbReference type="GO" id="GO:0005911">
    <property type="term" value="C:cell-cell junction"/>
    <property type="evidence" value="ECO:0007669"/>
    <property type="project" value="TreeGrafter"/>
</dbReference>
<dbReference type="GO" id="GO:0016020">
    <property type="term" value="C:membrane"/>
    <property type="evidence" value="ECO:0007669"/>
    <property type="project" value="UniProtKB-SubCell"/>
</dbReference>
<keyword evidence="2" id="KW-0732">Signal</keyword>
<dbReference type="Gene3D" id="2.60.40.10">
    <property type="entry name" value="Immunoglobulins"/>
    <property type="match status" value="2"/>
</dbReference>
<dbReference type="AlphaFoldDB" id="A0A8T0BEY4"/>
<dbReference type="PANTHER" id="PTHR12080:SF59">
    <property type="entry name" value="HEPATIC AND GLIAL CELL ADHESION MOLECULE"/>
    <property type="match status" value="1"/>
</dbReference>
<dbReference type="EMBL" id="JABFDY010000006">
    <property type="protein sequence ID" value="KAF7705762.1"/>
    <property type="molecule type" value="Genomic_DNA"/>
</dbReference>
<keyword evidence="5" id="KW-1133">Transmembrane helix</keyword>
<dbReference type="PROSITE" id="PS50835">
    <property type="entry name" value="IG_LIKE"/>
    <property type="match status" value="1"/>
</dbReference>
<reference evidence="7" key="1">
    <citation type="submission" date="2020-08" db="EMBL/GenBank/DDBJ databases">
        <title>Chromosome-level assembly of Southern catfish (Silurus meridionalis) provides insights into visual adaptation to the nocturnal and benthic lifestyles.</title>
        <authorList>
            <person name="Zhang Y."/>
            <person name="Wang D."/>
            <person name="Peng Z."/>
        </authorList>
    </citation>
    <scope>NUCLEOTIDE SEQUENCE</scope>
    <source>
        <strain evidence="7">SWU-2019-XX</strain>
        <tissue evidence="7">Muscle</tissue>
    </source>
</reference>
<feature type="transmembrane region" description="Helical" evidence="5">
    <location>
        <begin position="196"/>
        <end position="221"/>
    </location>
</feature>
<dbReference type="SMART" id="SM00409">
    <property type="entry name" value="IG"/>
    <property type="match status" value="1"/>
</dbReference>
<accession>A0A8T0BEY4</accession>
<organism evidence="7 8">
    <name type="scientific">Silurus meridionalis</name>
    <name type="common">Southern catfish</name>
    <name type="synonym">Silurus soldatovi meridionalis</name>
    <dbReference type="NCBI Taxonomy" id="175797"/>
    <lineage>
        <taxon>Eukaryota</taxon>
        <taxon>Metazoa</taxon>
        <taxon>Chordata</taxon>
        <taxon>Craniata</taxon>
        <taxon>Vertebrata</taxon>
        <taxon>Euteleostomi</taxon>
        <taxon>Actinopterygii</taxon>
        <taxon>Neopterygii</taxon>
        <taxon>Teleostei</taxon>
        <taxon>Ostariophysi</taxon>
        <taxon>Siluriformes</taxon>
        <taxon>Siluridae</taxon>
        <taxon>Silurus</taxon>
    </lineage>
</organism>
<dbReference type="InterPro" id="IPR036179">
    <property type="entry name" value="Ig-like_dom_sf"/>
</dbReference>
<evidence type="ECO:0000256" key="4">
    <source>
        <dbReference type="ARBA" id="ARBA00023180"/>
    </source>
</evidence>
<evidence type="ECO:0000259" key="6">
    <source>
        <dbReference type="PROSITE" id="PS50835"/>
    </source>
</evidence>
<keyword evidence="3 5" id="KW-0472">Membrane</keyword>
<evidence type="ECO:0000313" key="8">
    <source>
        <dbReference type="Proteomes" id="UP000606274"/>
    </source>
</evidence>
<protein>
    <recommendedName>
        <fullName evidence="6">Ig-like domain-containing protein</fullName>
    </recommendedName>
</protein>
<dbReference type="InterPro" id="IPR013783">
    <property type="entry name" value="Ig-like_fold"/>
</dbReference>
<keyword evidence="5" id="KW-0812">Transmembrane</keyword>
<dbReference type="InterPro" id="IPR015631">
    <property type="entry name" value="CD2/SLAM_rcpt"/>
</dbReference>
<keyword evidence="4" id="KW-0325">Glycoprotein</keyword>
<evidence type="ECO:0000256" key="3">
    <source>
        <dbReference type="ARBA" id="ARBA00023136"/>
    </source>
</evidence>
<dbReference type="PANTHER" id="PTHR12080">
    <property type="entry name" value="SIGNALING LYMPHOCYTIC ACTIVATION MOLECULE"/>
    <property type="match status" value="1"/>
</dbReference>
<evidence type="ECO:0000256" key="5">
    <source>
        <dbReference type="SAM" id="Phobius"/>
    </source>
</evidence>
<feature type="non-terminal residue" evidence="7">
    <location>
        <position position="1"/>
    </location>
</feature>
<dbReference type="SUPFAM" id="SSF48726">
    <property type="entry name" value="Immunoglobulin"/>
    <property type="match status" value="1"/>
</dbReference>
<dbReference type="InterPro" id="IPR007110">
    <property type="entry name" value="Ig-like_dom"/>
</dbReference>
<dbReference type="InterPro" id="IPR003599">
    <property type="entry name" value="Ig_sub"/>
</dbReference>
<comment type="subcellular location">
    <subcellularLocation>
        <location evidence="1">Membrane</location>
    </subcellularLocation>
</comment>
<keyword evidence="8" id="KW-1185">Reference proteome</keyword>
<evidence type="ECO:0000313" key="7">
    <source>
        <dbReference type="EMBL" id="KAF7705762.1"/>
    </source>
</evidence>